<dbReference type="EMBL" id="CP063356">
    <property type="protein sequence ID" value="QOY37626.1"/>
    <property type="molecule type" value="Genomic_DNA"/>
</dbReference>
<dbReference type="RefSeq" id="WP_159432562.1">
    <property type="nucleotide sequence ID" value="NZ_CP063356.2"/>
</dbReference>
<name>A0A7S7RD52_9BACI</name>
<sequence length="53" mass="5823">MDFLSGIGDNYQLFVYGAIILMILRSAIKKALKTLITLVGVLTIVYFVIGQMG</sequence>
<reference evidence="2 3" key="1">
    <citation type="journal article" date="2017" name="Genome Announc.">
        <title>Draft Genome Sequences of Four Alkaliphilic Bacteria Belonging to the Anaerobacillus Genus.</title>
        <authorList>
            <person name="Bassil N.M."/>
            <person name="Lloyd J.R."/>
        </authorList>
    </citation>
    <scope>NUCLEOTIDE SEQUENCE [LARGE SCALE GENOMIC DNA]</scope>
    <source>
        <strain evidence="2 3">NB2006</strain>
    </source>
</reference>
<accession>A0A7S7RD52</accession>
<evidence type="ECO:0000313" key="3">
    <source>
        <dbReference type="Proteomes" id="UP000180175"/>
    </source>
</evidence>
<feature type="transmembrane region" description="Helical" evidence="1">
    <location>
        <begin position="12"/>
        <end position="28"/>
    </location>
</feature>
<dbReference type="AlphaFoldDB" id="A0A7S7RD52"/>
<organism evidence="2 3">
    <name type="scientific">Anaerobacillus isosaccharinicus</name>
    <dbReference type="NCBI Taxonomy" id="1532552"/>
    <lineage>
        <taxon>Bacteria</taxon>
        <taxon>Bacillati</taxon>
        <taxon>Bacillota</taxon>
        <taxon>Bacilli</taxon>
        <taxon>Bacillales</taxon>
        <taxon>Bacillaceae</taxon>
        <taxon>Anaerobacillus</taxon>
    </lineage>
</organism>
<gene>
    <name evidence="2" type="ORF">AWH56_008610</name>
</gene>
<dbReference type="KEGG" id="aia:AWH56_008610"/>
<keyword evidence="1" id="KW-0812">Transmembrane</keyword>
<proteinExistence type="predicted"/>
<reference evidence="2 3" key="2">
    <citation type="journal article" date="2019" name="Int. J. Syst. Evol. Microbiol.">
        <title>Anaerobacillus isosaccharinicus sp. nov., an alkaliphilic bacterium which degrades isosaccharinic acid.</title>
        <authorList>
            <person name="Bassil N.M."/>
            <person name="Lloyd J.R."/>
        </authorList>
    </citation>
    <scope>NUCLEOTIDE SEQUENCE [LARGE SCALE GENOMIC DNA]</scope>
    <source>
        <strain evidence="2 3">NB2006</strain>
    </source>
</reference>
<evidence type="ECO:0000256" key="1">
    <source>
        <dbReference type="SAM" id="Phobius"/>
    </source>
</evidence>
<evidence type="ECO:0000313" key="2">
    <source>
        <dbReference type="EMBL" id="QOY37626.1"/>
    </source>
</evidence>
<protein>
    <submittedName>
        <fullName evidence="2">Uncharacterized protein</fullName>
    </submittedName>
</protein>
<keyword evidence="3" id="KW-1185">Reference proteome</keyword>
<dbReference type="Proteomes" id="UP000180175">
    <property type="component" value="Chromosome"/>
</dbReference>
<keyword evidence="1" id="KW-1133">Transmembrane helix</keyword>
<keyword evidence="1" id="KW-0472">Membrane</keyword>
<feature type="transmembrane region" description="Helical" evidence="1">
    <location>
        <begin position="35"/>
        <end position="52"/>
    </location>
</feature>